<dbReference type="InterPro" id="IPR003607">
    <property type="entry name" value="HD/PDEase_dom"/>
</dbReference>
<dbReference type="AlphaFoldDB" id="A0A1C3EN48"/>
<feature type="domain" description="HD/PDEase" evidence="1">
    <location>
        <begin position="63"/>
        <end position="202"/>
    </location>
</feature>
<dbReference type="Proteomes" id="UP000094828">
    <property type="component" value="Unassembled WGS sequence"/>
</dbReference>
<dbReference type="Pfam" id="PF19276">
    <property type="entry name" value="HD_assoc_2"/>
    <property type="match status" value="1"/>
</dbReference>
<gene>
    <name evidence="2" type="ORF">A6X21_02915</name>
</gene>
<dbReference type="GO" id="GO:0008832">
    <property type="term" value="F:dGTPase activity"/>
    <property type="evidence" value="ECO:0007669"/>
    <property type="project" value="TreeGrafter"/>
</dbReference>
<evidence type="ECO:0000313" key="3">
    <source>
        <dbReference type="Proteomes" id="UP000094828"/>
    </source>
</evidence>
<organism evidence="2 3">
    <name type="scientific">Planctopirus hydrillae</name>
    <dbReference type="NCBI Taxonomy" id="1841610"/>
    <lineage>
        <taxon>Bacteria</taxon>
        <taxon>Pseudomonadati</taxon>
        <taxon>Planctomycetota</taxon>
        <taxon>Planctomycetia</taxon>
        <taxon>Planctomycetales</taxon>
        <taxon>Planctomycetaceae</taxon>
        <taxon>Planctopirus</taxon>
    </lineage>
</organism>
<dbReference type="CDD" id="cd00077">
    <property type="entry name" value="HDc"/>
    <property type="match status" value="1"/>
</dbReference>
<dbReference type="InterPro" id="IPR050135">
    <property type="entry name" value="dGTPase-like"/>
</dbReference>
<dbReference type="RefSeq" id="WP_068846120.1">
    <property type="nucleotide sequence ID" value="NZ_LYDR01000039.1"/>
</dbReference>
<protein>
    <submittedName>
        <fullName evidence="2">Metal-dependent phosphohydrolase</fullName>
    </submittedName>
</protein>
<dbReference type="SMART" id="SM00471">
    <property type="entry name" value="HDc"/>
    <property type="match status" value="1"/>
</dbReference>
<dbReference type="STRING" id="1841610.A6X21_02915"/>
<dbReference type="GO" id="GO:0006203">
    <property type="term" value="P:dGTP catabolic process"/>
    <property type="evidence" value="ECO:0007669"/>
    <property type="project" value="TreeGrafter"/>
</dbReference>
<dbReference type="SUPFAM" id="SSF109604">
    <property type="entry name" value="HD-domain/PDEase-like"/>
    <property type="match status" value="1"/>
</dbReference>
<dbReference type="PANTHER" id="PTHR11373:SF4">
    <property type="entry name" value="DEOXYNUCLEOSIDE TRIPHOSPHATE TRIPHOSPHOHYDROLASE SAMHD1"/>
    <property type="match status" value="1"/>
</dbReference>
<comment type="caution">
    <text evidence="2">The sequence shown here is derived from an EMBL/GenBank/DDBJ whole genome shotgun (WGS) entry which is preliminary data.</text>
</comment>
<dbReference type="Gene3D" id="1.10.3210.10">
    <property type="entry name" value="Hypothetical protein af1432"/>
    <property type="match status" value="1"/>
</dbReference>
<evidence type="ECO:0000313" key="2">
    <source>
        <dbReference type="EMBL" id="ODA34648.1"/>
    </source>
</evidence>
<name>A0A1C3EN48_9PLAN</name>
<dbReference type="EMBL" id="LYDR01000039">
    <property type="protein sequence ID" value="ODA34648.1"/>
    <property type="molecule type" value="Genomic_DNA"/>
</dbReference>
<keyword evidence="3" id="KW-1185">Reference proteome</keyword>
<dbReference type="PANTHER" id="PTHR11373">
    <property type="entry name" value="DEOXYNUCLEOSIDE TRIPHOSPHATE TRIPHOSPHOHYDROLASE"/>
    <property type="match status" value="1"/>
</dbReference>
<accession>A0A1C3EN48</accession>
<proteinExistence type="predicted"/>
<dbReference type="InterPro" id="IPR045509">
    <property type="entry name" value="HD_assoc_2"/>
</dbReference>
<evidence type="ECO:0000259" key="1">
    <source>
        <dbReference type="SMART" id="SM00471"/>
    </source>
</evidence>
<dbReference type="Pfam" id="PF01966">
    <property type="entry name" value="HD"/>
    <property type="match status" value="1"/>
</dbReference>
<reference evidence="2 3" key="1">
    <citation type="submission" date="2016-05" db="EMBL/GenBank/DDBJ databases">
        <title>Genomic and physiological characterization of Planctopirus sp. isolated from fresh water lake.</title>
        <authorList>
            <person name="Subhash Y."/>
            <person name="Ramana C."/>
        </authorList>
    </citation>
    <scope>NUCLEOTIDE SEQUENCE [LARGE SCALE GENOMIC DNA]</scope>
    <source>
        <strain evidence="2 3">JC280</strain>
    </source>
</reference>
<dbReference type="InterPro" id="IPR006674">
    <property type="entry name" value="HD_domain"/>
</dbReference>
<dbReference type="OrthoDB" id="9803619at2"/>
<sequence>MRHPYLDIPELAGLHGSGPLVRIPMQQDVPFTDRVRALVDTTEFQRLGHISQLGLSSLVYPGATHTRFEHSLGVFQNALEYLWQLGRDERFQAIVTPRHAEMLLAAALLHDLGHWPFCHPIEDLDLPDIPHHEHFAAQFLSRDREIGQVLLNQWKIEPEEVLDLLVKKTDEPALNLLRSILSGPVDIDKMDYLERDSLHAGVPYGRNFDRQRLIRSLVVNQAGDGLAISAKGRTAAELMVFARYVMFSEVYWHHAVRSATCMFSRSFYELRHQLDLAAFFEKSEWEVTQELRSKAKGTIVAPLMEGVFGPRRQLHKRVLEFSEHQSPELYRMLAGRPYEELVQVMERLTDRLSAKTGQALGPTDLLLDAPPVHKEVEFRVTIWSPKTGTYQPLQEVSPVVDALARTQFDDFVKRVRLFVKADWKPILKNLAGLEEELAAASRAS</sequence>
<keyword evidence="2" id="KW-0378">Hydrolase</keyword>